<dbReference type="PANTHER" id="PTHR46992">
    <property type="entry name" value="GYF DOMAIN-CONTAINING PROTEIN"/>
    <property type="match status" value="1"/>
</dbReference>
<dbReference type="Gene3D" id="4.10.1100.10">
    <property type="entry name" value="Transcription factor, SBP-box domain"/>
    <property type="match status" value="1"/>
</dbReference>
<feature type="compositionally biased region" description="Low complexity" evidence="10">
    <location>
        <begin position="306"/>
        <end position="317"/>
    </location>
</feature>
<dbReference type="Pfam" id="PF03110">
    <property type="entry name" value="SBP"/>
    <property type="match status" value="1"/>
</dbReference>
<keyword evidence="6" id="KW-0238">DNA-binding</keyword>
<reference evidence="12" key="1">
    <citation type="submission" date="2019-12" db="EMBL/GenBank/DDBJ databases">
        <title>Genome sequencing and annotation of Brassica cretica.</title>
        <authorList>
            <person name="Studholme D.J."/>
            <person name="Sarris P.F."/>
        </authorList>
    </citation>
    <scope>NUCLEOTIDE SEQUENCE</scope>
    <source>
        <strain evidence="12">PFS-001/15</strain>
        <tissue evidence="12">Leaf</tissue>
    </source>
</reference>
<evidence type="ECO:0000256" key="10">
    <source>
        <dbReference type="SAM" id="MobiDB-lite"/>
    </source>
</evidence>
<evidence type="ECO:0000259" key="11">
    <source>
        <dbReference type="PROSITE" id="PS51141"/>
    </source>
</evidence>
<accession>A0A8S9JE63</accession>
<dbReference type="InterPro" id="IPR036893">
    <property type="entry name" value="SBP_sf"/>
</dbReference>
<keyword evidence="5" id="KW-0805">Transcription regulation</keyword>
<dbReference type="GO" id="GO:0005634">
    <property type="term" value="C:nucleus"/>
    <property type="evidence" value="ECO:0007669"/>
    <property type="project" value="UniProtKB-SubCell"/>
</dbReference>
<name>A0A8S9JE63_BRACR</name>
<keyword evidence="8" id="KW-0539">Nucleus</keyword>
<feature type="compositionally biased region" description="Basic and acidic residues" evidence="10">
    <location>
        <begin position="333"/>
        <end position="358"/>
    </location>
</feature>
<sequence length="505" mass="56957">MDCNMASPTWDWDHLIMFNPSETENDKNQQPSPEWEIEKGEGIESMFPCFDGLEKVSSGSTSGFWHSQSTSTNSSSPKVKQTNLASESSPGDSCSNVDSVYVKASTAAESDLCLELGKQTYSEEFWCRDNNDLSAVSMNARKKQSVQVPRCQIDGCELDLSSAKDYHRKHRVCVNHSKCPKVTVGGLERRFCQQCSRLHAVSEFDEKKRSCRKRLTHHNARRRKLPGMFPLNPERVCDRRQHTNMLWDELSLNTKSEETFTQIESGFTLSFQRGHGRPDEQVVAGSSRSFSPYQTSGGFQLPSKASSSSSSLCCSDLPDLDVRSPAPVPVGSRRRDNKWSSRWGPDDKEKETKEKEEPETQSVLGSSHRATDSDARDKWRPRHRMEQLQSSGPASYRAAPGFGLDKGRSEGPNLGFAVGRGRARGTWSTFFGAGGFLRNERVPGKPAPMCRYVRGKLLDLYRNQKPDRMPIDMEDVDSPLAVTYKVKEYREFMLDEMVHSFLKES</sequence>
<dbReference type="EMBL" id="QGKW02001660">
    <property type="protein sequence ID" value="KAF2580315.1"/>
    <property type="molecule type" value="Genomic_DNA"/>
</dbReference>
<dbReference type="GO" id="GO:0008270">
    <property type="term" value="F:zinc ion binding"/>
    <property type="evidence" value="ECO:0007669"/>
    <property type="project" value="UniProtKB-KW"/>
</dbReference>
<feature type="compositionally biased region" description="Basic and acidic residues" evidence="10">
    <location>
        <begin position="369"/>
        <end position="378"/>
    </location>
</feature>
<evidence type="ECO:0000313" key="12">
    <source>
        <dbReference type="EMBL" id="KAF2580315.1"/>
    </source>
</evidence>
<dbReference type="Proteomes" id="UP000712281">
    <property type="component" value="Unassembled WGS sequence"/>
</dbReference>
<comment type="subcellular location">
    <subcellularLocation>
        <location evidence="1">Nucleus</location>
    </subcellularLocation>
</comment>
<evidence type="ECO:0000256" key="9">
    <source>
        <dbReference type="PROSITE-ProRule" id="PRU00470"/>
    </source>
</evidence>
<keyword evidence="2" id="KW-0479">Metal-binding</keyword>
<keyword evidence="4" id="KW-0862">Zinc</keyword>
<evidence type="ECO:0000256" key="6">
    <source>
        <dbReference type="ARBA" id="ARBA00023125"/>
    </source>
</evidence>
<keyword evidence="3 9" id="KW-0863">Zinc-finger</keyword>
<evidence type="ECO:0000256" key="3">
    <source>
        <dbReference type="ARBA" id="ARBA00022771"/>
    </source>
</evidence>
<dbReference type="SUPFAM" id="SSF103612">
    <property type="entry name" value="SBT domain"/>
    <property type="match status" value="1"/>
</dbReference>
<evidence type="ECO:0000256" key="7">
    <source>
        <dbReference type="ARBA" id="ARBA00023163"/>
    </source>
</evidence>
<evidence type="ECO:0000256" key="4">
    <source>
        <dbReference type="ARBA" id="ARBA00022833"/>
    </source>
</evidence>
<dbReference type="PROSITE" id="PS51141">
    <property type="entry name" value="ZF_SBP"/>
    <property type="match status" value="1"/>
</dbReference>
<evidence type="ECO:0000313" key="13">
    <source>
        <dbReference type="Proteomes" id="UP000712281"/>
    </source>
</evidence>
<dbReference type="GO" id="GO:0003677">
    <property type="term" value="F:DNA binding"/>
    <property type="evidence" value="ECO:0007669"/>
    <property type="project" value="UniProtKB-KW"/>
</dbReference>
<feature type="region of interest" description="Disordered" evidence="10">
    <location>
        <begin position="294"/>
        <end position="409"/>
    </location>
</feature>
<feature type="compositionally biased region" description="Low complexity" evidence="10">
    <location>
        <begin position="67"/>
        <end position="76"/>
    </location>
</feature>
<evidence type="ECO:0000256" key="8">
    <source>
        <dbReference type="ARBA" id="ARBA00023242"/>
    </source>
</evidence>
<dbReference type="PANTHER" id="PTHR46992:SF5">
    <property type="entry name" value="GYF DOMAIN-CONTAINING PROTEIN"/>
    <property type="match status" value="1"/>
</dbReference>
<gene>
    <name evidence="12" type="ORF">F2Q68_00005655</name>
</gene>
<evidence type="ECO:0000256" key="2">
    <source>
        <dbReference type="ARBA" id="ARBA00022723"/>
    </source>
</evidence>
<feature type="region of interest" description="Disordered" evidence="10">
    <location>
        <begin position="61"/>
        <end position="96"/>
    </location>
</feature>
<keyword evidence="7" id="KW-0804">Transcription</keyword>
<dbReference type="InterPro" id="IPR004333">
    <property type="entry name" value="SBP_dom"/>
</dbReference>
<evidence type="ECO:0000256" key="1">
    <source>
        <dbReference type="ARBA" id="ARBA00004123"/>
    </source>
</evidence>
<dbReference type="FunFam" id="4.10.1100.10:FF:000001">
    <property type="entry name" value="Squamosa promoter-binding-like protein 14"/>
    <property type="match status" value="1"/>
</dbReference>
<feature type="compositionally biased region" description="Polar residues" evidence="10">
    <location>
        <begin position="77"/>
        <end position="96"/>
    </location>
</feature>
<dbReference type="AlphaFoldDB" id="A0A8S9JE63"/>
<feature type="domain" description="SBP-type" evidence="11">
    <location>
        <begin position="148"/>
        <end position="225"/>
    </location>
</feature>
<organism evidence="12 13">
    <name type="scientific">Brassica cretica</name>
    <name type="common">Mustard</name>
    <dbReference type="NCBI Taxonomy" id="69181"/>
    <lineage>
        <taxon>Eukaryota</taxon>
        <taxon>Viridiplantae</taxon>
        <taxon>Streptophyta</taxon>
        <taxon>Embryophyta</taxon>
        <taxon>Tracheophyta</taxon>
        <taxon>Spermatophyta</taxon>
        <taxon>Magnoliopsida</taxon>
        <taxon>eudicotyledons</taxon>
        <taxon>Gunneridae</taxon>
        <taxon>Pentapetalae</taxon>
        <taxon>rosids</taxon>
        <taxon>malvids</taxon>
        <taxon>Brassicales</taxon>
        <taxon>Brassicaceae</taxon>
        <taxon>Brassiceae</taxon>
        <taxon>Brassica</taxon>
    </lineage>
</organism>
<protein>
    <recommendedName>
        <fullName evidence="11">SBP-type domain-containing protein</fullName>
    </recommendedName>
</protein>
<evidence type="ECO:0000256" key="5">
    <source>
        <dbReference type="ARBA" id="ARBA00023015"/>
    </source>
</evidence>
<comment type="caution">
    <text evidence="12">The sequence shown here is derived from an EMBL/GenBank/DDBJ whole genome shotgun (WGS) entry which is preliminary data.</text>
</comment>
<proteinExistence type="predicted"/>